<evidence type="ECO:0000313" key="1">
    <source>
        <dbReference type="EMBL" id="CBX31484.1"/>
    </source>
</evidence>
<reference evidence="1" key="1">
    <citation type="journal article" date="2011" name="Environ. Microbiol.">
        <title>Genomic insights into the metabolic potential of the polycyclic aromatic hydrocarbon degrading sulfate-reducing Deltaproteobacterium N47.</title>
        <authorList>
            <person name="Bergmann F."/>
            <person name="Selesi D."/>
            <person name="Weinmaier T."/>
            <person name="Tischler P."/>
            <person name="Rattei T."/>
            <person name="Meckenstock R.U."/>
        </authorList>
    </citation>
    <scope>NUCLEOTIDE SEQUENCE</scope>
</reference>
<dbReference type="AlphaFoldDB" id="E1YJN0"/>
<proteinExistence type="predicted"/>
<accession>E1YJN0</accession>
<organism evidence="1">
    <name type="scientific">uncultured Desulfobacterium sp</name>
    <dbReference type="NCBI Taxonomy" id="201089"/>
    <lineage>
        <taxon>Bacteria</taxon>
        <taxon>Pseudomonadati</taxon>
        <taxon>Thermodesulfobacteriota</taxon>
        <taxon>Desulfobacteria</taxon>
        <taxon>Desulfobacterales</taxon>
        <taxon>Desulfobacteriaceae</taxon>
        <taxon>Desulfobacterium</taxon>
        <taxon>environmental samples</taxon>
    </lineage>
</organism>
<gene>
    <name evidence="1" type="ORF">N47_E49960</name>
</gene>
<name>E1YJN0_9BACT</name>
<protein>
    <submittedName>
        <fullName evidence="1">Uncharacterized protein</fullName>
    </submittedName>
</protein>
<sequence>MVRIIAFGEKDNLYLSSTAKRFHKYSVNPVNPVGYIFFGLLVK</sequence>
<dbReference type="EMBL" id="FR695877">
    <property type="protein sequence ID" value="CBX31484.1"/>
    <property type="molecule type" value="Genomic_DNA"/>
</dbReference>